<accession>A0AC34GDK1</accession>
<evidence type="ECO:0000313" key="1">
    <source>
        <dbReference type="Proteomes" id="UP000887579"/>
    </source>
</evidence>
<reference evidence="2" key="1">
    <citation type="submission" date="2022-11" db="UniProtKB">
        <authorList>
            <consortium name="WormBaseParasite"/>
        </authorList>
    </citation>
    <scope>IDENTIFICATION</scope>
</reference>
<proteinExistence type="predicted"/>
<dbReference type="WBParaSite" id="ES5_v2.g27792.t1">
    <property type="protein sequence ID" value="ES5_v2.g27792.t1"/>
    <property type="gene ID" value="ES5_v2.g27792"/>
</dbReference>
<name>A0AC34GDK1_9BILA</name>
<evidence type="ECO:0000313" key="2">
    <source>
        <dbReference type="WBParaSite" id="ES5_v2.g27792.t1"/>
    </source>
</evidence>
<organism evidence="1 2">
    <name type="scientific">Panagrolaimus sp. ES5</name>
    <dbReference type="NCBI Taxonomy" id="591445"/>
    <lineage>
        <taxon>Eukaryota</taxon>
        <taxon>Metazoa</taxon>
        <taxon>Ecdysozoa</taxon>
        <taxon>Nematoda</taxon>
        <taxon>Chromadorea</taxon>
        <taxon>Rhabditida</taxon>
        <taxon>Tylenchina</taxon>
        <taxon>Panagrolaimomorpha</taxon>
        <taxon>Panagrolaimoidea</taxon>
        <taxon>Panagrolaimidae</taxon>
        <taxon>Panagrolaimus</taxon>
    </lineage>
</organism>
<protein>
    <submittedName>
        <fullName evidence="2">Uncharacterized protein</fullName>
    </submittedName>
</protein>
<dbReference type="Proteomes" id="UP000887579">
    <property type="component" value="Unplaced"/>
</dbReference>
<sequence>MRKLFRTKNLLIIFFVTWIGGAFYLSRSTDKVSIQKPDNSAYIHHYNTIPNLDEPQNPHEVEVAYKDLSPENPYAGIQYDAANPGKPPMNSIIHKSESEKVKWKDFDVDKYLDAGKLKEGEDRYAKNKFNQAASDSTKWDRQIVDSREAG</sequence>